<dbReference type="AlphaFoldDB" id="E0RUZ0"/>
<sequence length="385" mass="43401">MSEGQIILANYKGSDVITGFIDGRMEFLSFERDNHINDIYIGKVDHIVKNLNAAFIKYDSENIGYLPLDKISCACVTNRTFTENDTLKNGDEIIVQIDSEAIKTKKAKLTTALSVSGKYSVITVGRSGVGASVKLSDEVRRHLVDSTRNIFNNIRDEYCDRLYGSDIGLIIRTNAGEIPEEAFEAEISDDIKNCAERVATILSEGRSRTIYTCLYHAGVNNLDRAKSFMKNAGIIDCRVIEDNGIHGIRSKIDELRQNRIWLKSGAFIIIEQLESFNAIDVNTGKAIKGKSNISLEVNLEAANEIMRQVRLRNLTGMILIDFINMKQDEDYEKLIAHMKKLCRQDQIHTNYVDITGLGIMELTRNKNDKSLKEILHEVENAVDNR</sequence>
<dbReference type="InterPro" id="IPR003029">
    <property type="entry name" value="S1_domain"/>
</dbReference>
<dbReference type="PANTHER" id="PTHR30001:SF0">
    <property type="entry name" value="RIBONUCLEASE G"/>
    <property type="match status" value="1"/>
</dbReference>
<dbReference type="CDD" id="cd04453">
    <property type="entry name" value="S1_RNase_E"/>
    <property type="match status" value="1"/>
</dbReference>
<dbReference type="PANTHER" id="PTHR30001">
    <property type="entry name" value="RIBONUCLEASE"/>
    <property type="match status" value="1"/>
</dbReference>
<evidence type="ECO:0000313" key="8">
    <source>
        <dbReference type="Proteomes" id="UP000001299"/>
    </source>
</evidence>
<keyword evidence="8" id="KW-1185">Reference proteome</keyword>
<evidence type="ECO:0000256" key="3">
    <source>
        <dbReference type="ARBA" id="ARBA00022801"/>
    </source>
</evidence>
<comment type="cofactor">
    <cofactor evidence="1">
        <name>Mg(2+)</name>
        <dbReference type="ChEBI" id="CHEBI:18420"/>
    </cofactor>
</comment>
<protein>
    <submittedName>
        <fullName evidence="7">Ribonuclease Rne/Rng family</fullName>
        <ecNumber evidence="7">3.1.4.-</ecNumber>
    </submittedName>
</protein>
<dbReference type="Proteomes" id="UP000001299">
    <property type="component" value="Chromosome 1"/>
</dbReference>
<dbReference type="HOGENOM" id="CLU_003468_5_3_9"/>
<name>E0RUZ0_BUTPB</name>
<dbReference type="InterPro" id="IPR019307">
    <property type="entry name" value="RNA-bd_AU-1/RNase_E/G"/>
</dbReference>
<feature type="domain" description="S1 motif" evidence="6">
    <location>
        <begin position="37"/>
        <end position="112"/>
    </location>
</feature>
<keyword evidence="3 7" id="KW-0378">Hydrolase</keyword>
<keyword evidence="5" id="KW-0694">RNA-binding</keyword>
<evidence type="ECO:0000313" key="7">
    <source>
        <dbReference type="EMBL" id="ADL34181.1"/>
    </source>
</evidence>
<dbReference type="SUPFAM" id="SSF50249">
    <property type="entry name" value="Nucleic acid-binding proteins"/>
    <property type="match status" value="1"/>
</dbReference>
<dbReference type="GO" id="GO:0003723">
    <property type="term" value="F:RNA binding"/>
    <property type="evidence" value="ECO:0007669"/>
    <property type="project" value="UniProtKB-KW"/>
</dbReference>
<evidence type="ECO:0000256" key="4">
    <source>
        <dbReference type="ARBA" id="ARBA00022842"/>
    </source>
</evidence>
<gene>
    <name evidence="7" type="ordered locus">bpr_I1444</name>
</gene>
<accession>E0RUZ0</accession>
<dbReference type="GO" id="GO:0016787">
    <property type="term" value="F:hydrolase activity"/>
    <property type="evidence" value="ECO:0007669"/>
    <property type="project" value="UniProtKB-KW"/>
</dbReference>
<keyword evidence="2" id="KW-0479">Metal-binding</keyword>
<reference evidence="7 8" key="1">
    <citation type="journal article" date="2010" name="PLoS ONE">
        <title>The glycobiome of the rumen bacterium Butyrivibrio proteoclasticus B316(T) highlights adaptation to a polysaccharide-rich environment.</title>
        <authorList>
            <person name="Kelly W.J."/>
            <person name="Leahy S.C."/>
            <person name="Altermann E."/>
            <person name="Yeoman C.J."/>
            <person name="Dunne J.C."/>
            <person name="Kong Z."/>
            <person name="Pacheco D.M."/>
            <person name="Li D."/>
            <person name="Noel S.J."/>
            <person name="Moon C.D."/>
            <person name="Cookson A.L."/>
            <person name="Attwood G.T."/>
        </authorList>
    </citation>
    <scope>NUCLEOTIDE SEQUENCE [LARGE SCALE GENOMIC DNA]</scope>
    <source>
        <strain evidence="8">ATCC 51982 / DSM 14932 / B316</strain>
    </source>
</reference>
<keyword evidence="4" id="KW-0460">Magnesium</keyword>
<dbReference type="RefSeq" id="WP_013280835.1">
    <property type="nucleotide sequence ID" value="NC_014387.1"/>
</dbReference>
<evidence type="ECO:0000259" key="6">
    <source>
        <dbReference type="PROSITE" id="PS50126"/>
    </source>
</evidence>
<dbReference type="KEGG" id="bpb:bpr_I1444"/>
<dbReference type="EMBL" id="CP001810">
    <property type="protein sequence ID" value="ADL34181.1"/>
    <property type="molecule type" value="Genomic_DNA"/>
</dbReference>
<dbReference type="eggNOG" id="COG1530">
    <property type="taxonomic scope" value="Bacteria"/>
</dbReference>
<dbReference type="PROSITE" id="PS50126">
    <property type="entry name" value="S1"/>
    <property type="match status" value="1"/>
</dbReference>
<dbReference type="Pfam" id="PF10150">
    <property type="entry name" value="RNase_E_G"/>
    <property type="match status" value="1"/>
</dbReference>
<dbReference type="InterPro" id="IPR004659">
    <property type="entry name" value="RNase_E/G"/>
</dbReference>
<dbReference type="GO" id="GO:0005737">
    <property type="term" value="C:cytoplasm"/>
    <property type="evidence" value="ECO:0007669"/>
    <property type="project" value="TreeGrafter"/>
</dbReference>
<evidence type="ECO:0000256" key="5">
    <source>
        <dbReference type="ARBA" id="ARBA00022884"/>
    </source>
</evidence>
<evidence type="ECO:0000256" key="2">
    <source>
        <dbReference type="ARBA" id="ARBA00022723"/>
    </source>
</evidence>
<dbReference type="EC" id="3.1.4.-" evidence="7"/>
<dbReference type="STRING" id="515622.bpr_I1444"/>
<dbReference type="InterPro" id="IPR012340">
    <property type="entry name" value="NA-bd_OB-fold"/>
</dbReference>
<evidence type="ECO:0000256" key="1">
    <source>
        <dbReference type="ARBA" id="ARBA00001946"/>
    </source>
</evidence>
<organism evidence="7 8">
    <name type="scientific">Butyrivibrio proteoclasticus (strain ATCC 51982 / DSM 14932 / B316)</name>
    <name type="common">Clostridium proteoclasticum</name>
    <dbReference type="NCBI Taxonomy" id="515622"/>
    <lineage>
        <taxon>Bacteria</taxon>
        <taxon>Bacillati</taxon>
        <taxon>Bacillota</taxon>
        <taxon>Clostridia</taxon>
        <taxon>Lachnospirales</taxon>
        <taxon>Lachnospiraceae</taxon>
        <taxon>Butyrivibrio</taxon>
    </lineage>
</organism>
<dbReference type="GO" id="GO:0046872">
    <property type="term" value="F:metal ion binding"/>
    <property type="evidence" value="ECO:0007669"/>
    <property type="project" value="UniProtKB-KW"/>
</dbReference>
<dbReference type="GO" id="GO:0004540">
    <property type="term" value="F:RNA nuclease activity"/>
    <property type="evidence" value="ECO:0007669"/>
    <property type="project" value="InterPro"/>
</dbReference>
<proteinExistence type="predicted"/>
<dbReference type="Gene3D" id="2.40.50.140">
    <property type="entry name" value="Nucleic acid-binding proteins"/>
    <property type="match status" value="1"/>
</dbReference>
<dbReference type="GO" id="GO:0006364">
    <property type="term" value="P:rRNA processing"/>
    <property type="evidence" value="ECO:0007669"/>
    <property type="project" value="TreeGrafter"/>
</dbReference>